<proteinExistence type="predicted"/>
<keyword evidence="2" id="KW-1185">Reference proteome</keyword>
<dbReference type="EMBL" id="CP042469">
    <property type="protein sequence ID" value="QOX62867.1"/>
    <property type="molecule type" value="Genomic_DNA"/>
</dbReference>
<name>A0ACD1A8V5_9FIRM</name>
<evidence type="ECO:0000313" key="1">
    <source>
        <dbReference type="EMBL" id="QOX62867.1"/>
    </source>
</evidence>
<evidence type="ECO:0000313" key="2">
    <source>
        <dbReference type="Proteomes" id="UP000594014"/>
    </source>
</evidence>
<accession>A0ACD1A8V5</accession>
<gene>
    <name evidence="1" type="ORF">FRZ06_05675</name>
</gene>
<organism evidence="1 2">
    <name type="scientific">Anoxybacterium hadale</name>
    <dbReference type="NCBI Taxonomy" id="3408580"/>
    <lineage>
        <taxon>Bacteria</taxon>
        <taxon>Bacillati</taxon>
        <taxon>Bacillota</taxon>
        <taxon>Clostridia</taxon>
        <taxon>Peptostreptococcales</taxon>
        <taxon>Anaerovoracaceae</taxon>
        <taxon>Anoxybacterium</taxon>
    </lineage>
</organism>
<reference evidence="1" key="1">
    <citation type="submission" date="2019-08" db="EMBL/GenBank/DDBJ databases">
        <title>Genome sequence of Clostridiales bacterium MT110.</title>
        <authorList>
            <person name="Cao J."/>
        </authorList>
    </citation>
    <scope>NUCLEOTIDE SEQUENCE</scope>
    <source>
        <strain evidence="1">MT110</strain>
    </source>
</reference>
<dbReference type="Proteomes" id="UP000594014">
    <property type="component" value="Chromosome"/>
</dbReference>
<sequence>MIEVFMPKAGMDMKEGTLLRWLKNVGDHVELNEPIMEIETDKINMEAESPGTGILLAKLIENGATVPVLQTIGYIGEPDETIPQKTQDLQEITGGHDAVQTADSTVDGATAGNSVDDNTACNTVDGSGARNAVDCAAPGNTAAAGAPPAATPYAKKLAKDGGIALESILPSGTLREIKGRDVLAALEKHPGTATPLARKYAEVDGVNLDHISGSGFGGKIRKEDVLAAEATTGSFATTNSSDTAYSNVSADVPEIQRNLRSVENRRPVQGMRKVVGERMFSSYSQIPTVMQSMRVDLTELLELRVKINKNREKRISVNDFVLKATAIAVKELAPCRTVIIGNEFVTYKEANIGFAVSVENGLFVPVIHNADQLSLLQISERAAVLAEHARAGTILPDEYSGGTFSVSNMGMYDVYEFTPIINQPECGLLGIGGIHDELLLKAGELISRKIALLCMSYDHRIMDGVGAAKMKLRVRELLQNPVELLM</sequence>
<protein>
    <submittedName>
        <fullName evidence="1">2-oxo acid dehydrogenase subunit E2</fullName>
    </submittedName>
</protein>